<organism evidence="1 2">
    <name type="scientific">Corchorus capsularis</name>
    <name type="common">Jute</name>
    <dbReference type="NCBI Taxonomy" id="210143"/>
    <lineage>
        <taxon>Eukaryota</taxon>
        <taxon>Viridiplantae</taxon>
        <taxon>Streptophyta</taxon>
        <taxon>Embryophyta</taxon>
        <taxon>Tracheophyta</taxon>
        <taxon>Spermatophyta</taxon>
        <taxon>Magnoliopsida</taxon>
        <taxon>eudicotyledons</taxon>
        <taxon>Gunneridae</taxon>
        <taxon>Pentapetalae</taxon>
        <taxon>rosids</taxon>
        <taxon>malvids</taxon>
        <taxon>Malvales</taxon>
        <taxon>Malvaceae</taxon>
        <taxon>Grewioideae</taxon>
        <taxon>Apeibeae</taxon>
        <taxon>Corchorus</taxon>
    </lineage>
</organism>
<proteinExistence type="predicted"/>
<evidence type="ECO:0000313" key="1">
    <source>
        <dbReference type="EMBL" id="OMO89616.1"/>
    </source>
</evidence>
<protein>
    <submittedName>
        <fullName evidence="1">Uncharacterized protein</fullName>
    </submittedName>
</protein>
<dbReference type="EMBL" id="AWWV01008638">
    <property type="protein sequence ID" value="OMO89616.1"/>
    <property type="molecule type" value="Genomic_DNA"/>
</dbReference>
<name>A0A1R3J4B1_COCAP</name>
<dbReference type="AlphaFoldDB" id="A0A1R3J4B1"/>
<comment type="caution">
    <text evidence="1">The sequence shown here is derived from an EMBL/GenBank/DDBJ whole genome shotgun (WGS) entry which is preliminary data.</text>
</comment>
<dbReference type="Gramene" id="OMO89616">
    <property type="protein sequence ID" value="OMO89616"/>
    <property type="gene ID" value="CCACVL1_07737"/>
</dbReference>
<gene>
    <name evidence="1" type="ORF">CCACVL1_07737</name>
</gene>
<reference evidence="1 2" key="1">
    <citation type="submission" date="2013-09" db="EMBL/GenBank/DDBJ databases">
        <title>Corchorus capsularis genome sequencing.</title>
        <authorList>
            <person name="Alam M."/>
            <person name="Haque M.S."/>
            <person name="Islam M.S."/>
            <person name="Emdad E.M."/>
            <person name="Islam M.M."/>
            <person name="Ahmed B."/>
            <person name="Halim A."/>
            <person name="Hossen Q.M.M."/>
            <person name="Hossain M.Z."/>
            <person name="Ahmed R."/>
            <person name="Khan M.M."/>
            <person name="Islam R."/>
            <person name="Rashid M.M."/>
            <person name="Khan S.A."/>
            <person name="Rahman M.S."/>
            <person name="Alam M."/>
        </authorList>
    </citation>
    <scope>NUCLEOTIDE SEQUENCE [LARGE SCALE GENOMIC DNA]</scope>
    <source>
        <strain evidence="2">cv. CVL-1</strain>
        <tissue evidence="1">Whole seedling</tissue>
    </source>
</reference>
<sequence length="28" mass="3021">MALKGAGVGEEFVGEEVETRSLSRNVKK</sequence>
<dbReference type="Proteomes" id="UP000188268">
    <property type="component" value="Unassembled WGS sequence"/>
</dbReference>
<accession>A0A1R3J4B1</accession>
<feature type="non-terminal residue" evidence="1">
    <location>
        <position position="28"/>
    </location>
</feature>
<evidence type="ECO:0000313" key="2">
    <source>
        <dbReference type="Proteomes" id="UP000188268"/>
    </source>
</evidence>
<keyword evidence="2" id="KW-1185">Reference proteome</keyword>